<dbReference type="AlphaFoldDB" id="A0A656HNE4"/>
<proteinExistence type="predicted"/>
<keyword evidence="1" id="KW-0175">Coiled coil</keyword>
<evidence type="ECO:0000313" key="2">
    <source>
        <dbReference type="EMBL" id="EIJ37066.1"/>
    </source>
</evidence>
<feature type="coiled-coil region" evidence="1">
    <location>
        <begin position="24"/>
        <end position="51"/>
    </location>
</feature>
<protein>
    <submittedName>
        <fullName evidence="2">Uncharacterized protein</fullName>
    </submittedName>
</protein>
<dbReference type="Proteomes" id="UP000005317">
    <property type="component" value="Unassembled WGS sequence"/>
</dbReference>
<evidence type="ECO:0000256" key="1">
    <source>
        <dbReference type="SAM" id="Coils"/>
    </source>
</evidence>
<evidence type="ECO:0000313" key="3">
    <source>
        <dbReference type="Proteomes" id="UP000005317"/>
    </source>
</evidence>
<gene>
    <name evidence="2" type="ORF">Thini_0057</name>
</gene>
<sequence length="58" mass="6526">MNNMTIKQQASGEQAQTIALLQALLETQRKLAEANREHLALLQRVRGLERLLQEGEVA</sequence>
<reference evidence="3" key="1">
    <citation type="journal article" date="2011" name="Stand. Genomic Sci.">
        <title>Genome sequence of the filamentous, gliding Thiothrix nivea neotype strain (JP2(T)).</title>
        <authorList>
            <person name="Lapidus A."/>
            <person name="Nolan M."/>
            <person name="Lucas S."/>
            <person name="Glavina Del Rio T."/>
            <person name="Tice H."/>
            <person name="Cheng J.F."/>
            <person name="Tapia R."/>
            <person name="Han C."/>
            <person name="Goodwin L."/>
            <person name="Pitluck S."/>
            <person name="Liolios K."/>
            <person name="Pagani I."/>
            <person name="Ivanova N."/>
            <person name="Huntemann M."/>
            <person name="Mavromatis K."/>
            <person name="Mikhailova N."/>
            <person name="Pati A."/>
            <person name="Chen A."/>
            <person name="Palaniappan K."/>
            <person name="Land M."/>
            <person name="Brambilla E.M."/>
            <person name="Rohde M."/>
            <person name="Abt B."/>
            <person name="Verbarg S."/>
            <person name="Goker M."/>
            <person name="Bristow J."/>
            <person name="Eisen J.A."/>
            <person name="Markowitz V."/>
            <person name="Hugenholtz P."/>
            <person name="Kyrpides N.C."/>
            <person name="Klenk H.P."/>
            <person name="Woyke T."/>
        </authorList>
    </citation>
    <scope>NUCLEOTIDE SEQUENCE [LARGE SCALE GENOMIC DNA]</scope>
    <source>
        <strain evidence="3">ATCC 35100 / DSM 5205 / JP2</strain>
    </source>
</reference>
<keyword evidence="3" id="KW-1185">Reference proteome</keyword>
<organism evidence="2 3">
    <name type="scientific">Thiothrix nivea (strain ATCC 35100 / DSM 5205 / JP2)</name>
    <dbReference type="NCBI Taxonomy" id="870187"/>
    <lineage>
        <taxon>Bacteria</taxon>
        <taxon>Pseudomonadati</taxon>
        <taxon>Pseudomonadota</taxon>
        <taxon>Gammaproteobacteria</taxon>
        <taxon>Thiotrichales</taxon>
        <taxon>Thiotrichaceae</taxon>
        <taxon>Thiothrix</taxon>
    </lineage>
</organism>
<accession>A0A656HNE4</accession>
<dbReference type="RefSeq" id="WP_002706538.1">
    <property type="nucleotide sequence ID" value="NZ_JH651381.1"/>
</dbReference>
<dbReference type="EMBL" id="JH651381">
    <property type="protein sequence ID" value="EIJ37066.1"/>
    <property type="molecule type" value="Genomic_DNA"/>
</dbReference>
<name>A0A656HNE4_THINJ</name>